<keyword evidence="7 13" id="KW-0863">Zinc-finger</keyword>
<feature type="region of interest" description="Disordered" evidence="14">
    <location>
        <begin position="1978"/>
        <end position="1997"/>
    </location>
</feature>
<dbReference type="SMART" id="SM00558">
    <property type="entry name" value="JmjC"/>
    <property type="match status" value="1"/>
</dbReference>
<dbReference type="GO" id="GO:0000785">
    <property type="term" value="C:chromatin"/>
    <property type="evidence" value="ECO:0000318"/>
    <property type="project" value="GO_Central"/>
</dbReference>
<protein>
    <recommendedName>
        <fullName evidence="4">[histone H3]-trimethyl-L-lysine(4) demethylase</fullName>
        <ecNumber evidence="4">1.14.11.67</ecNumber>
    </recommendedName>
</protein>
<dbReference type="PANTHER" id="PTHR10694">
    <property type="entry name" value="LYSINE-SPECIFIC DEMETHYLASE"/>
    <property type="match status" value="1"/>
</dbReference>
<sequence>MGRGRRRSEPLPQGQESVGTTSAKAEVKLEVDGGGGVGAFGLQEAPVFYPTDEEFQHPLRYIAQIRPLAEAYGICRIVPPNSWNPPLGLDTVKFTFPTKLQAIHQLQERPAACDADTFKLEYGRFLRKQGEILESWPMWDGEELDLCKFYNSVKRHGGYDKVTSENKWGEVVRLVQSDDTGAANSSSQTPTVRQLHEKLLRELYEKHLHTFEVYQTKVGSGKRWRVARKQETPGKQVVKPKKGVRRRQASADVDLDEFLEPKKSDNDLDADGELVAADVESRLTGKRTTRGRPRAAGASDDAACDNKKRQPVETDAGGEGSRSVGEVDHRSPANPSSSRKRRKMEKFPVPEVGGRNDQICEQCHSGAHAQLMLLCDRCDRGWHLYCLSPPLSSVPVGNWYCLDCIGSESESFGFGQGQEYSFDSFRRMADRFKRKWFGTRPSTYADIEKEFWRVVERGTGPVEVLYGSDLDTGKYGSGFPRASDPVPPWSNAEAWDAGANSPWNVNNFPKLEGSVLRLVHENIPGVMVPWLYIGMLFSSFCWHYEDHCFYSVNYLHCGEPKSWYSVPGHASDAFEKVMQKAFPDLFEAQPDLLFQLVTMLNPTVLRDNGVPVCTTVQEPHNFVITFPRSYHGGFNHGFNCAEAVNFAPTDWLPFGGFGVERYRLYHKPAVLSHDELLCVVAKNDESCGKSPWLQQELVRVIAKERHQREFLWSMGMVKSSRMTPRDCQDFIGAEEDAECIICRYYLHLSSVVCRCRPGKAVCLQHARQLCECSADQQCLQYRFSLAELDDLLSHEDQSSEDSKVGDLAAVPSITKRRLRRGQYGASSLTSPLMKKVKGRHYKHAELAEAWLSQARAAGRSHSRSPVLEELLSQSEQFLWGGHEMDQVRTMVEQLTVAHKWVQDVAACSTIVDRHSMASSGKAVKVPLATIQQLVAVDPIPWVEPHSFKLKALLEPACSLQQKIIDALTASSPLEIKALQSLQQEAGHSPFELPECQQLKDVITLAQAWSERVKKLLPTCAKSLRNRVRNEWADLQQFKALHEEGSKIPVMVGEKKSLETIINLTEAWQERASSLLISSTFQELVEALKDSEAIPVRLMEVDLIEERLQKARIWIQDTAAVLTLCRDPVDYAEVTRLLENLLQAGQKLKVNGISEMDTLLVELDKIRWMQNSSQLLKQRPTVDSLKALAADIERLQVSDGSLVRQIRSTLSDALAWESEAEKLLHSGGSLFQFVDLASAAGCLNVRLSALDLVEKALADADTWLDRAKPFCSTFLQCEEDQSSSLDLATLAGVVDDANKLLVSLDEVSVLSTALNSAQEWVVEATKLKSSVLVSEGREDSSGFTSTVTSGECKTLQPNSSEFTITTVGQEMKSRLQEDLLALETAVARGLSFGLQIPEILELQGLRDATNWSLKALKLAECCPTVKEVERHLAEAASLPVKVSQVSLLHKILHDAKSWLQAAATFLPGIGVKGSCTEEQLEQLISDAKNLPVSVVSEAGCLLDILASHRTWKRKVQQALAGTSCLTWRDLSDLQVAGETNMVQNDEEGLLNQEAVNVGSWVLKCYEAIICQPSTTSYTLEELLVKMRESVEYGIQQLESEERKTKMESLCICRRVVEKADTSVLSCDSCQERYHASCLGVTSAQTRGQKQNMCTFCSVLSSGALTLHEDLSTKVHLTRRPKLKTLLELQRFARDQQCRMREKELLDVLVKLVQLWQKKLLVIVERALVCREEKMAVSHSSLVGLLKALEVMEVEAEEIILMKKAIAASAWRSRSTKLLTGTSKPILRPITRAIKEAHALSISGEDCVLQELKQREGCAIQWATRAKQVVNDHGRMPLPDVLDLYAEGEMLPVSLPKELAALKARSVLYCLCQKPYDEDRAMIACDRCGEWYHFSCINLPEPPSSDEDTDDVIRQECEQSGDFICPKCKELVNKRDPQKVTGATGSKTSYRNQALPQEIESGQKTVEGNPLGKPFYGLVRGKRSHRSSSRARGEVPHKWQSPLFQPGKLLWHTQRRRKQNEQQPEECVSASGRPCRRTAGRHSGFESFILLMRSR</sequence>
<feature type="domain" description="JmjC" evidence="18">
    <location>
        <begin position="497"/>
        <end position="663"/>
    </location>
</feature>
<dbReference type="SUPFAM" id="SSF57903">
    <property type="entry name" value="FYVE/PHD zinc finger"/>
    <property type="match status" value="3"/>
</dbReference>
<feature type="domain" description="PHD-type" evidence="15">
    <location>
        <begin position="357"/>
        <end position="407"/>
    </location>
</feature>
<dbReference type="Pfam" id="PF21323">
    <property type="entry name" value="KDM5_C-hel"/>
    <property type="match status" value="1"/>
</dbReference>
<dbReference type="PANTHER" id="PTHR10694:SF133">
    <property type="entry name" value="LYSINE-SPECIFIC DEMETHYLASE JMJ17"/>
    <property type="match status" value="1"/>
</dbReference>
<dbReference type="SUPFAM" id="SSF46774">
    <property type="entry name" value="ARID-like"/>
    <property type="match status" value="1"/>
</dbReference>
<dbReference type="CDD" id="cd15543">
    <property type="entry name" value="PHD_RSF1"/>
    <property type="match status" value="1"/>
</dbReference>
<keyword evidence="8" id="KW-0862">Zinc</keyword>
<comment type="similarity">
    <text evidence="3">Belongs to the JARID1 histone demethylase family.</text>
</comment>
<gene>
    <name evidence="19" type="ORF">MARPO_0030s0125</name>
</gene>
<evidence type="ECO:0000256" key="4">
    <source>
        <dbReference type="ARBA" id="ARBA00012902"/>
    </source>
</evidence>
<dbReference type="GO" id="GO:0010468">
    <property type="term" value="P:regulation of gene expression"/>
    <property type="evidence" value="ECO:0000318"/>
    <property type="project" value="GO_Central"/>
</dbReference>
<dbReference type="InterPro" id="IPR048615">
    <property type="entry name" value="KDM5_C-hel"/>
</dbReference>
<dbReference type="Pfam" id="PF00628">
    <property type="entry name" value="PHD"/>
    <property type="match status" value="2"/>
</dbReference>
<feature type="compositionally biased region" description="Basic residues" evidence="14">
    <location>
        <begin position="238"/>
        <end position="248"/>
    </location>
</feature>
<evidence type="ECO:0000256" key="5">
    <source>
        <dbReference type="ARBA" id="ARBA00022723"/>
    </source>
</evidence>
<dbReference type="InterPro" id="IPR019786">
    <property type="entry name" value="Zinc_finger_PHD-type_CS"/>
</dbReference>
<dbReference type="InterPro" id="IPR013637">
    <property type="entry name" value="Lys_sp_deMease-like_dom"/>
</dbReference>
<dbReference type="GO" id="GO:0034647">
    <property type="term" value="F:histone H3K4me/H3K4me2/H3K4me3 demethylase activity"/>
    <property type="evidence" value="ECO:0007669"/>
    <property type="project" value="UniProtKB-EC"/>
</dbReference>
<dbReference type="PROSITE" id="PS51011">
    <property type="entry name" value="ARID"/>
    <property type="match status" value="1"/>
</dbReference>
<feature type="compositionally biased region" description="Basic residues" evidence="14">
    <location>
        <begin position="1978"/>
        <end position="1987"/>
    </location>
</feature>
<feature type="domain" description="ARID" evidence="16">
    <location>
        <begin position="112"/>
        <end position="216"/>
    </location>
</feature>
<dbReference type="EC" id="1.14.11.67" evidence="4"/>
<dbReference type="InterPro" id="IPR013083">
    <property type="entry name" value="Znf_RING/FYVE/PHD"/>
</dbReference>
<dbReference type="OrthoDB" id="1678912at2759"/>
<accession>A0A2R6X8G9</accession>
<dbReference type="Pfam" id="PF01388">
    <property type="entry name" value="ARID"/>
    <property type="match status" value="1"/>
</dbReference>
<dbReference type="Gene3D" id="2.60.120.650">
    <property type="entry name" value="Cupin"/>
    <property type="match status" value="2"/>
</dbReference>
<dbReference type="InterPro" id="IPR003349">
    <property type="entry name" value="JmjN"/>
</dbReference>
<evidence type="ECO:0000256" key="6">
    <source>
        <dbReference type="ARBA" id="ARBA00022737"/>
    </source>
</evidence>
<dbReference type="GO" id="GO:0032452">
    <property type="term" value="F:histone demethylase activity"/>
    <property type="evidence" value="ECO:0000318"/>
    <property type="project" value="GO_Central"/>
</dbReference>
<dbReference type="SMART" id="SM01014">
    <property type="entry name" value="ARID"/>
    <property type="match status" value="1"/>
</dbReference>
<dbReference type="Pfam" id="PF02373">
    <property type="entry name" value="JmjC"/>
    <property type="match status" value="1"/>
</dbReference>
<dbReference type="InterPro" id="IPR019787">
    <property type="entry name" value="Znf_PHD-finger"/>
</dbReference>
<evidence type="ECO:0000256" key="8">
    <source>
        <dbReference type="ARBA" id="ARBA00022833"/>
    </source>
</evidence>
<feature type="compositionally biased region" description="Basic residues" evidence="14">
    <location>
        <begin position="284"/>
        <end position="293"/>
    </location>
</feature>
<dbReference type="EMBL" id="KZ772702">
    <property type="protein sequence ID" value="PTQ42402.1"/>
    <property type="molecule type" value="Genomic_DNA"/>
</dbReference>
<comment type="cofactor">
    <cofactor evidence="1">
        <name>Fe(2+)</name>
        <dbReference type="ChEBI" id="CHEBI:29033"/>
    </cofactor>
</comment>
<evidence type="ECO:0000256" key="13">
    <source>
        <dbReference type="PROSITE-ProRule" id="PRU00146"/>
    </source>
</evidence>
<evidence type="ECO:0000256" key="12">
    <source>
        <dbReference type="ARBA" id="ARBA00048734"/>
    </source>
</evidence>
<keyword evidence="9" id="KW-0560">Oxidoreductase</keyword>
<feature type="domain" description="JmjN" evidence="17">
    <location>
        <begin position="45"/>
        <end position="86"/>
    </location>
</feature>
<dbReference type="SMART" id="SM00545">
    <property type="entry name" value="JmjN"/>
    <property type="match status" value="1"/>
</dbReference>
<feature type="region of interest" description="Disordered" evidence="14">
    <location>
        <begin position="224"/>
        <end position="351"/>
    </location>
</feature>
<keyword evidence="5" id="KW-0479">Metal-binding</keyword>
<dbReference type="Gene3D" id="3.30.40.10">
    <property type="entry name" value="Zinc/RING finger domain, C3HC4 (zinc finger)"/>
    <property type="match status" value="3"/>
</dbReference>
<dbReference type="InterPro" id="IPR003347">
    <property type="entry name" value="JmjC_dom"/>
</dbReference>
<dbReference type="PROSITE" id="PS51184">
    <property type="entry name" value="JMJC"/>
    <property type="match status" value="1"/>
</dbReference>
<feature type="domain" description="PHD-type" evidence="15">
    <location>
        <begin position="1865"/>
        <end position="1929"/>
    </location>
</feature>
<keyword evidence="6" id="KW-0677">Repeat</keyword>
<dbReference type="Proteomes" id="UP000244005">
    <property type="component" value="Unassembled WGS sequence"/>
</dbReference>
<comment type="subcellular location">
    <subcellularLocation>
        <location evidence="2">Nucleus</location>
    </subcellularLocation>
</comment>
<dbReference type="GO" id="GO:0006338">
    <property type="term" value="P:chromatin remodeling"/>
    <property type="evidence" value="ECO:0000318"/>
    <property type="project" value="GO_Central"/>
</dbReference>
<dbReference type="Pfam" id="PF02375">
    <property type="entry name" value="JmjN"/>
    <property type="match status" value="1"/>
</dbReference>
<name>A0A2R6X8G9_MARPO</name>
<dbReference type="InterPro" id="IPR036431">
    <property type="entry name" value="ARID_dom_sf"/>
</dbReference>
<comment type="catalytic activity">
    <reaction evidence="12">
        <text>N(6),N(6),N(6)-trimethyl-L-lysyl(4)-[histone H3] + 3 2-oxoglutarate + 3 O2 = L-lysyl(4)-[histone H3] + 3 formaldehyde + 3 succinate + 3 CO2</text>
        <dbReference type="Rhea" id="RHEA:60208"/>
        <dbReference type="Rhea" id="RHEA-COMP:15537"/>
        <dbReference type="Rhea" id="RHEA-COMP:15547"/>
        <dbReference type="ChEBI" id="CHEBI:15379"/>
        <dbReference type="ChEBI" id="CHEBI:16526"/>
        <dbReference type="ChEBI" id="CHEBI:16810"/>
        <dbReference type="ChEBI" id="CHEBI:16842"/>
        <dbReference type="ChEBI" id="CHEBI:29969"/>
        <dbReference type="ChEBI" id="CHEBI:30031"/>
        <dbReference type="ChEBI" id="CHEBI:61961"/>
        <dbReference type="EC" id="1.14.11.67"/>
    </reaction>
</comment>
<evidence type="ECO:0000313" key="19">
    <source>
        <dbReference type="EMBL" id="PTQ42402.1"/>
    </source>
</evidence>
<dbReference type="SMART" id="SM00501">
    <property type="entry name" value="BRIGHT"/>
    <property type="match status" value="1"/>
</dbReference>
<dbReference type="SUPFAM" id="SSF51197">
    <property type="entry name" value="Clavaminate synthase-like"/>
    <property type="match status" value="1"/>
</dbReference>
<dbReference type="InterPro" id="IPR004198">
    <property type="entry name" value="Znf_C5HC2"/>
</dbReference>
<evidence type="ECO:0000259" key="16">
    <source>
        <dbReference type="PROSITE" id="PS51011"/>
    </source>
</evidence>
<dbReference type="PROSITE" id="PS50016">
    <property type="entry name" value="ZF_PHD_2"/>
    <property type="match status" value="2"/>
</dbReference>
<dbReference type="OMA" id="LWAGHEM"/>
<dbReference type="GO" id="GO:0005634">
    <property type="term" value="C:nucleus"/>
    <property type="evidence" value="ECO:0000318"/>
    <property type="project" value="GO_Central"/>
</dbReference>
<evidence type="ECO:0000256" key="11">
    <source>
        <dbReference type="ARBA" id="ARBA00023242"/>
    </source>
</evidence>
<dbReference type="InterPro" id="IPR011011">
    <property type="entry name" value="Znf_FYVE_PHD"/>
</dbReference>
<dbReference type="GO" id="GO:0003677">
    <property type="term" value="F:DNA binding"/>
    <property type="evidence" value="ECO:0007669"/>
    <property type="project" value="InterPro"/>
</dbReference>
<organism evidence="19 20">
    <name type="scientific">Marchantia polymorpha</name>
    <name type="common">Common liverwort</name>
    <name type="synonym">Marchantia aquatica</name>
    <dbReference type="NCBI Taxonomy" id="3197"/>
    <lineage>
        <taxon>Eukaryota</taxon>
        <taxon>Viridiplantae</taxon>
        <taxon>Streptophyta</taxon>
        <taxon>Embryophyta</taxon>
        <taxon>Marchantiophyta</taxon>
        <taxon>Marchantiopsida</taxon>
        <taxon>Marchantiidae</taxon>
        <taxon>Marchantiales</taxon>
        <taxon>Marchantiaceae</taxon>
        <taxon>Marchantia</taxon>
    </lineage>
</organism>
<evidence type="ECO:0000256" key="3">
    <source>
        <dbReference type="ARBA" id="ARBA00006801"/>
    </source>
</evidence>
<evidence type="ECO:0000256" key="1">
    <source>
        <dbReference type="ARBA" id="ARBA00001954"/>
    </source>
</evidence>
<dbReference type="GO" id="GO:0008270">
    <property type="term" value="F:zinc ion binding"/>
    <property type="evidence" value="ECO:0007669"/>
    <property type="project" value="UniProtKB-KW"/>
</dbReference>
<evidence type="ECO:0000256" key="9">
    <source>
        <dbReference type="ARBA" id="ARBA00023002"/>
    </source>
</evidence>
<evidence type="ECO:0000256" key="2">
    <source>
        <dbReference type="ARBA" id="ARBA00004123"/>
    </source>
</evidence>
<keyword evidence="11" id="KW-0539">Nucleus</keyword>
<feature type="region of interest" description="Disordered" evidence="14">
    <location>
        <begin position="1"/>
        <end position="22"/>
    </location>
</feature>
<dbReference type="PROSITE" id="PS51183">
    <property type="entry name" value="JMJN"/>
    <property type="match status" value="1"/>
</dbReference>
<evidence type="ECO:0000313" key="20">
    <source>
        <dbReference type="Proteomes" id="UP000244005"/>
    </source>
</evidence>
<evidence type="ECO:0000256" key="14">
    <source>
        <dbReference type="SAM" id="MobiDB-lite"/>
    </source>
</evidence>
<evidence type="ECO:0000259" key="18">
    <source>
        <dbReference type="PROSITE" id="PS51184"/>
    </source>
</evidence>
<dbReference type="PROSITE" id="PS01359">
    <property type="entry name" value="ZF_PHD_1"/>
    <property type="match status" value="2"/>
</dbReference>
<proteinExistence type="inferred from homology"/>
<dbReference type="CDD" id="cd16100">
    <property type="entry name" value="ARID"/>
    <property type="match status" value="1"/>
</dbReference>
<evidence type="ECO:0000256" key="7">
    <source>
        <dbReference type="ARBA" id="ARBA00022771"/>
    </source>
</evidence>
<evidence type="ECO:0000259" key="15">
    <source>
        <dbReference type="PROSITE" id="PS50016"/>
    </source>
</evidence>
<evidence type="ECO:0000256" key="10">
    <source>
        <dbReference type="ARBA" id="ARBA00023004"/>
    </source>
</evidence>
<dbReference type="SMART" id="SM00249">
    <property type="entry name" value="PHD"/>
    <property type="match status" value="3"/>
</dbReference>
<dbReference type="Gramene" id="Mp8g17910.1">
    <property type="protein sequence ID" value="Mp8g17910.1.cds"/>
    <property type="gene ID" value="Mp8g17910"/>
</dbReference>
<reference evidence="20" key="1">
    <citation type="journal article" date="2017" name="Cell">
        <title>Insights into land plant evolution garnered from the Marchantia polymorpha genome.</title>
        <authorList>
            <person name="Bowman J.L."/>
            <person name="Kohchi T."/>
            <person name="Yamato K.T."/>
            <person name="Jenkins J."/>
            <person name="Shu S."/>
            <person name="Ishizaki K."/>
            <person name="Yamaoka S."/>
            <person name="Nishihama R."/>
            <person name="Nakamura Y."/>
            <person name="Berger F."/>
            <person name="Adam C."/>
            <person name="Aki S.S."/>
            <person name="Althoff F."/>
            <person name="Araki T."/>
            <person name="Arteaga-Vazquez M.A."/>
            <person name="Balasubrmanian S."/>
            <person name="Barry K."/>
            <person name="Bauer D."/>
            <person name="Boehm C.R."/>
            <person name="Briginshaw L."/>
            <person name="Caballero-Perez J."/>
            <person name="Catarino B."/>
            <person name="Chen F."/>
            <person name="Chiyoda S."/>
            <person name="Chovatia M."/>
            <person name="Davies K.M."/>
            <person name="Delmans M."/>
            <person name="Demura T."/>
            <person name="Dierschke T."/>
            <person name="Dolan L."/>
            <person name="Dorantes-Acosta A.E."/>
            <person name="Eklund D.M."/>
            <person name="Florent S.N."/>
            <person name="Flores-Sandoval E."/>
            <person name="Fujiyama A."/>
            <person name="Fukuzawa H."/>
            <person name="Galik B."/>
            <person name="Grimanelli D."/>
            <person name="Grimwood J."/>
            <person name="Grossniklaus U."/>
            <person name="Hamada T."/>
            <person name="Haseloff J."/>
            <person name="Hetherington A.J."/>
            <person name="Higo A."/>
            <person name="Hirakawa Y."/>
            <person name="Hundley H.N."/>
            <person name="Ikeda Y."/>
            <person name="Inoue K."/>
            <person name="Inoue S.I."/>
            <person name="Ishida S."/>
            <person name="Jia Q."/>
            <person name="Kakita M."/>
            <person name="Kanazawa T."/>
            <person name="Kawai Y."/>
            <person name="Kawashima T."/>
            <person name="Kennedy M."/>
            <person name="Kinose K."/>
            <person name="Kinoshita T."/>
            <person name="Kohara Y."/>
            <person name="Koide E."/>
            <person name="Komatsu K."/>
            <person name="Kopischke S."/>
            <person name="Kubo M."/>
            <person name="Kyozuka J."/>
            <person name="Lagercrantz U."/>
            <person name="Lin S.S."/>
            <person name="Lindquist E."/>
            <person name="Lipzen A.M."/>
            <person name="Lu C.W."/>
            <person name="De Luna E."/>
            <person name="Martienssen R.A."/>
            <person name="Minamino N."/>
            <person name="Mizutani M."/>
            <person name="Mizutani M."/>
            <person name="Mochizuki N."/>
            <person name="Monte I."/>
            <person name="Mosher R."/>
            <person name="Nagasaki H."/>
            <person name="Nakagami H."/>
            <person name="Naramoto S."/>
            <person name="Nishitani K."/>
            <person name="Ohtani M."/>
            <person name="Okamoto T."/>
            <person name="Okumura M."/>
            <person name="Phillips J."/>
            <person name="Pollak B."/>
            <person name="Reinders A."/>
            <person name="Rovekamp M."/>
            <person name="Sano R."/>
            <person name="Sawa S."/>
            <person name="Schmid M.W."/>
            <person name="Shirakawa M."/>
            <person name="Solano R."/>
            <person name="Spunde A."/>
            <person name="Suetsugu N."/>
            <person name="Sugano S."/>
            <person name="Sugiyama A."/>
            <person name="Sun R."/>
            <person name="Suzuki Y."/>
            <person name="Takenaka M."/>
            <person name="Takezawa D."/>
            <person name="Tomogane H."/>
            <person name="Tsuzuki M."/>
            <person name="Ueda T."/>
            <person name="Umeda M."/>
            <person name="Ward J.M."/>
            <person name="Watanabe Y."/>
            <person name="Yazaki K."/>
            <person name="Yokoyama R."/>
            <person name="Yoshitake Y."/>
            <person name="Yotsui I."/>
            <person name="Zachgo S."/>
            <person name="Schmutz J."/>
        </authorList>
    </citation>
    <scope>NUCLEOTIDE SEQUENCE [LARGE SCALE GENOMIC DNA]</scope>
    <source>
        <strain evidence="20">Tak-1</strain>
    </source>
</reference>
<keyword evidence="10" id="KW-0408">Iron</keyword>
<dbReference type="InterPro" id="IPR001965">
    <property type="entry name" value="Znf_PHD"/>
</dbReference>
<dbReference type="InterPro" id="IPR001606">
    <property type="entry name" value="ARID_dom"/>
</dbReference>
<evidence type="ECO:0000259" key="17">
    <source>
        <dbReference type="PROSITE" id="PS51183"/>
    </source>
</evidence>
<feature type="region of interest" description="Disordered" evidence="14">
    <location>
        <begin position="2012"/>
        <end position="2032"/>
    </location>
</feature>
<keyword evidence="20" id="KW-1185">Reference proteome</keyword>
<dbReference type="Pfam" id="PF08429">
    <property type="entry name" value="PLU-1"/>
    <property type="match status" value="2"/>
</dbReference>
<dbReference type="Pfam" id="PF02928">
    <property type="entry name" value="zf-C5HC2"/>
    <property type="match status" value="1"/>
</dbReference>